<evidence type="ECO:0000313" key="1">
    <source>
        <dbReference type="WBParaSite" id="MCU_010549-RA"/>
    </source>
</evidence>
<dbReference type="WBParaSite" id="MCU_010549-RA">
    <property type="protein sequence ID" value="MCU_010549-RA"/>
    <property type="gene ID" value="MCU_010549"/>
</dbReference>
<name>A0A5K3FRE5_MESCO</name>
<organism evidence="1">
    <name type="scientific">Mesocestoides corti</name>
    <name type="common">Flatworm</name>
    <dbReference type="NCBI Taxonomy" id="53468"/>
    <lineage>
        <taxon>Eukaryota</taxon>
        <taxon>Metazoa</taxon>
        <taxon>Spiralia</taxon>
        <taxon>Lophotrochozoa</taxon>
        <taxon>Platyhelminthes</taxon>
        <taxon>Cestoda</taxon>
        <taxon>Eucestoda</taxon>
        <taxon>Cyclophyllidea</taxon>
        <taxon>Mesocestoididae</taxon>
        <taxon>Mesocestoides</taxon>
    </lineage>
</organism>
<protein>
    <submittedName>
        <fullName evidence="1">ANK_REP_REGION domain-containing protein</fullName>
    </submittedName>
</protein>
<proteinExistence type="predicted"/>
<accession>A0A5K3FRE5</accession>
<sequence length="65" mass="7399">LNKTGTTEQTFLTNRKPQLQVIHRPSESTTLALMLIKNNFSYVSVSDWTPIFLACHWNGEGHRIG</sequence>
<dbReference type="AlphaFoldDB" id="A0A5K3FRE5"/>
<reference evidence="1" key="1">
    <citation type="submission" date="2019-11" db="UniProtKB">
        <authorList>
            <consortium name="WormBaseParasite"/>
        </authorList>
    </citation>
    <scope>IDENTIFICATION</scope>
</reference>